<reference evidence="1 2" key="1">
    <citation type="journal article" date="2006" name="Nature">
        <title>Global trends of whole-genome duplications revealed by the ciliate Paramecium tetraurelia.</title>
        <authorList>
            <consortium name="Genoscope"/>
            <person name="Aury J.-M."/>
            <person name="Jaillon O."/>
            <person name="Duret L."/>
            <person name="Noel B."/>
            <person name="Jubin C."/>
            <person name="Porcel B.M."/>
            <person name="Segurens B."/>
            <person name="Daubin V."/>
            <person name="Anthouard V."/>
            <person name="Aiach N."/>
            <person name="Arnaiz O."/>
            <person name="Billaut A."/>
            <person name="Beisson J."/>
            <person name="Blanc I."/>
            <person name="Bouhouche K."/>
            <person name="Camara F."/>
            <person name="Duharcourt S."/>
            <person name="Guigo R."/>
            <person name="Gogendeau D."/>
            <person name="Katinka M."/>
            <person name="Keller A.-M."/>
            <person name="Kissmehl R."/>
            <person name="Klotz C."/>
            <person name="Koll F."/>
            <person name="Le Moue A."/>
            <person name="Lepere C."/>
            <person name="Malinsky S."/>
            <person name="Nowacki M."/>
            <person name="Nowak J.K."/>
            <person name="Plattner H."/>
            <person name="Poulain J."/>
            <person name="Ruiz F."/>
            <person name="Serrano V."/>
            <person name="Zagulski M."/>
            <person name="Dessen P."/>
            <person name="Betermier M."/>
            <person name="Weissenbach J."/>
            <person name="Scarpelli C."/>
            <person name="Schachter V."/>
            <person name="Sperling L."/>
            <person name="Meyer E."/>
            <person name="Cohen J."/>
            <person name="Wincker P."/>
        </authorList>
    </citation>
    <scope>NUCLEOTIDE SEQUENCE [LARGE SCALE GENOMIC DNA]</scope>
    <source>
        <strain evidence="1 2">Stock d4-2</strain>
    </source>
</reference>
<dbReference type="OrthoDB" id="299052at2759"/>
<sequence length="1046" mass="123435">MILEYALNEEDDYKRMTNITRGCQQLAQQLPFYSNFTNSNLIRQLFCCYPFQQEPVKLLLSIMMDRFQNVEFLNSFYKGLLEIALLQEQKAMLSSRSPGRGRKSFSKYLSYDIRNIKWIVRLGKKLISKQFAVSFLKPMFLLVQQLRQSLESRSGIFMTFIFNTRDEQVIKLVVDNFEECKSEIFGACTWVNRIDEQIVQFFYSNQIIRSSNIIQVDQDGVDEQQESSESSIEIDPNEEIQKWICQKNTPMVNEQLDYFRSFEYLDLIFKYMFDPCHFSAIHEWEHHYDDIQIKHTQNSRKLNQNKDIDKLLLLRSLKTIKILMHENNYPIITKLVPQFLFKLFHYIYDSLNDYERNIDLNQIAFILDFLLQTNPRQSILMIVEFNLMFQLVSMIYNENIAMLVQKIISDEYDMGNYVFDHLWQYLDCTNWIQYFLSIALTLQVDTFRANKNNQSDKTVQIIGLLKQQINYDRLIHQEEINVDEKKLLTDYLGQLQAGKNYIQFYSMNQLNWHMNQNVKENITVSELLGKDVDNLMQFRTERQMYQSKVQMSIREKLFVPQMTQQETKFIRGNSKRQIKETLQQRELTNKQIAQTVKQLPRLTIGNQELSKWINAGKNQINLSVAMSPKRTPRSFQIKTEQSTDFSSFYEGFSSGRLKGLYPSPKISIQSSSFERKAKKFQSDVKLLPSCISILKQIIQSIFQNMMSLTSQNKKQAQRLKIEQDSILPSFLNKEMLSQLFRVYLYDINNQDKTISDASCECGLIINEIYLNCKQHSELHQYKSLLKSCFYEIGDYICKVIVKLHDSEQPSKFKRHLLTSTLQEGLILFGEQQDTPKNIFGILNETALHLLIIWFFDSDQANTYQQTFVKLFTIIFSRAPQYLLGIILFKLGLISSLQNAYFNFFINSVKFTTGAESLFYYVSVMIYAIKRSLLTRKTESILSNLEPLSSWKQFKEVEIDNNSKFVQHIESILQEHDGKTPRQIIKKKTITIHSKNVMQSRRSQLQMQFQNKVRITMQQTTNDIVNLMRVKDKLLHNKKIMPSQNNQ</sequence>
<dbReference type="Proteomes" id="UP000000600">
    <property type="component" value="Unassembled WGS sequence"/>
</dbReference>
<dbReference type="InParanoid" id="A0BD91"/>
<dbReference type="AlphaFoldDB" id="A0BD91"/>
<evidence type="ECO:0000313" key="1">
    <source>
        <dbReference type="EMBL" id="CAK56508.1"/>
    </source>
</evidence>
<dbReference type="HOGENOM" id="CLU_295521_0_0_1"/>
<evidence type="ECO:0008006" key="3">
    <source>
        <dbReference type="Google" id="ProtNLM"/>
    </source>
</evidence>
<keyword evidence="2" id="KW-1185">Reference proteome</keyword>
<dbReference type="OMA" id="ILMHENN"/>
<dbReference type="RefSeq" id="XP_001423906.1">
    <property type="nucleotide sequence ID" value="XM_001423869.1"/>
</dbReference>
<dbReference type="EMBL" id="CT867986">
    <property type="protein sequence ID" value="CAK56508.1"/>
    <property type="molecule type" value="Genomic_DNA"/>
</dbReference>
<dbReference type="eggNOG" id="ENOG502SRPA">
    <property type="taxonomic scope" value="Eukaryota"/>
</dbReference>
<gene>
    <name evidence="1" type="ORF">GSPATT00004602001</name>
</gene>
<accession>A0BD91</accession>
<dbReference type="GeneID" id="5009690"/>
<proteinExistence type="predicted"/>
<dbReference type="KEGG" id="ptm:GSPATT00004602001"/>
<protein>
    <recommendedName>
        <fullName evidence="3">Rab-GAP TBC domain-containing protein</fullName>
    </recommendedName>
</protein>
<organism evidence="1 2">
    <name type="scientific">Paramecium tetraurelia</name>
    <dbReference type="NCBI Taxonomy" id="5888"/>
    <lineage>
        <taxon>Eukaryota</taxon>
        <taxon>Sar</taxon>
        <taxon>Alveolata</taxon>
        <taxon>Ciliophora</taxon>
        <taxon>Intramacronucleata</taxon>
        <taxon>Oligohymenophorea</taxon>
        <taxon>Peniculida</taxon>
        <taxon>Parameciidae</taxon>
        <taxon>Paramecium</taxon>
    </lineage>
</organism>
<name>A0BD91_PARTE</name>
<evidence type="ECO:0000313" key="2">
    <source>
        <dbReference type="Proteomes" id="UP000000600"/>
    </source>
</evidence>